<dbReference type="EMBL" id="CP012176">
    <property type="protein sequence ID" value="AKV84322.1"/>
    <property type="molecule type" value="Genomic_DNA"/>
</dbReference>
<reference evidence="6 8" key="3">
    <citation type="submission" date="2015-07" db="EMBL/GenBank/DDBJ databases">
        <title>Physiological, transcriptional responses and genome re-sequencing of acid resistant extremely thermoacidophilic Metallosphaera sedula SARC-M1.</title>
        <authorList>
            <person name="Ai C."/>
            <person name="McCarthy S."/>
            <person name="Eckrich V."/>
            <person name="Rudrappa D."/>
            <person name="Qiu G."/>
            <person name="Blum P."/>
        </authorList>
    </citation>
    <scope>NUCLEOTIDE SEQUENCE [LARGE SCALE GENOMIC DNA]</scope>
    <source>
        <strain evidence="6 8">SARC-M1</strain>
    </source>
</reference>
<evidence type="ECO:0000313" key="4">
    <source>
        <dbReference type="EMBL" id="AKV78812.1"/>
    </source>
</evidence>
<evidence type="ECO:0000313" key="11">
    <source>
        <dbReference type="Proteomes" id="UP000062475"/>
    </source>
</evidence>
<dbReference type="GeneID" id="91755803"/>
<dbReference type="Proteomes" id="UP000062475">
    <property type="component" value="Chromosome"/>
</dbReference>
<protein>
    <submittedName>
        <fullName evidence="2">GlcNAc-PI de-N-acetylase</fullName>
    </submittedName>
    <submittedName>
        <fullName evidence="1">LmbE family protein</fullName>
    </submittedName>
</protein>
<evidence type="ECO:0000313" key="5">
    <source>
        <dbReference type="EMBL" id="AKV81057.1"/>
    </source>
</evidence>
<dbReference type="EMBL" id="CP012175">
    <property type="protein sequence ID" value="AKV81057.1"/>
    <property type="molecule type" value="Genomic_DNA"/>
</dbReference>
<dbReference type="OrthoDB" id="70547at2157"/>
<dbReference type="Proteomes" id="UP000056255">
    <property type="component" value="Chromosome"/>
</dbReference>
<dbReference type="Proteomes" id="UP000062398">
    <property type="component" value="Chromosome"/>
</dbReference>
<proteinExistence type="predicted"/>
<reference evidence="1 7" key="1">
    <citation type="journal article" date="2014" name="J. Bacteriol.">
        <title>Role of an Archaeal PitA Transporter in the Copper and Arsenic Resistance of Metallosphaera sedula, an Extreme Thermoacidophile.</title>
        <authorList>
            <person name="McCarthy S."/>
            <person name="Ai C."/>
            <person name="Wheaton G."/>
            <person name="Tevatia R."/>
            <person name="Eckrich V."/>
            <person name="Kelly R."/>
            <person name="Blum P."/>
        </authorList>
    </citation>
    <scope>NUCLEOTIDE SEQUENCE [LARGE SCALE GENOMIC DNA]</scope>
    <source>
        <strain evidence="1 7">CuR1</strain>
    </source>
</reference>
<dbReference type="InterPro" id="IPR024078">
    <property type="entry name" value="LmbE-like_dom_sf"/>
</dbReference>
<dbReference type="EMBL" id="CP012174">
    <property type="protein sequence ID" value="AKV78812.1"/>
    <property type="molecule type" value="Genomic_DNA"/>
</dbReference>
<dbReference type="Proteomes" id="UP000061362">
    <property type="component" value="Chromosome"/>
</dbReference>
<dbReference type="Proteomes" id="UP000068832">
    <property type="component" value="Chromosome"/>
</dbReference>
<evidence type="ECO:0000313" key="10">
    <source>
        <dbReference type="Proteomes" id="UP000062398"/>
    </source>
</evidence>
<dbReference type="PATRIC" id="fig|43687.5.peg.1424"/>
<gene>
    <name evidence="1" type="ORF">HA72_1304</name>
    <name evidence="2" type="ORF">MsedA_1322</name>
    <name evidence="3" type="ORF">MsedB_1324</name>
    <name evidence="4" type="ORF">MsedC_1322</name>
    <name evidence="5" type="ORF">MsedD_1323</name>
    <name evidence="6" type="ORF">MsedE_1328</name>
</gene>
<dbReference type="EMBL" id="CP008822">
    <property type="protein sequence ID" value="AIM27447.1"/>
    <property type="molecule type" value="Genomic_DNA"/>
</dbReference>
<name>A0A088E6R2_9CREN</name>
<evidence type="ECO:0000313" key="9">
    <source>
        <dbReference type="Proteomes" id="UP000061362"/>
    </source>
</evidence>
<dbReference type="Proteomes" id="UP000029084">
    <property type="component" value="Chromosome"/>
</dbReference>
<dbReference type="PANTHER" id="PTHR12993">
    <property type="entry name" value="N-ACETYLGLUCOSAMINYL-PHOSPHATIDYLINOSITOL DE-N-ACETYLASE-RELATED"/>
    <property type="match status" value="1"/>
</dbReference>
<dbReference type="GO" id="GO:0016811">
    <property type="term" value="F:hydrolase activity, acting on carbon-nitrogen (but not peptide) bonds, in linear amides"/>
    <property type="evidence" value="ECO:0007669"/>
    <property type="project" value="TreeGrafter"/>
</dbReference>
<accession>A0A088E6R2</accession>
<evidence type="ECO:0000313" key="1">
    <source>
        <dbReference type="EMBL" id="AIM27447.1"/>
    </source>
</evidence>
<organism evidence="1 7">
    <name type="scientific">Metallosphaera sedula</name>
    <dbReference type="NCBI Taxonomy" id="43687"/>
    <lineage>
        <taxon>Archaea</taxon>
        <taxon>Thermoproteota</taxon>
        <taxon>Thermoprotei</taxon>
        <taxon>Sulfolobales</taxon>
        <taxon>Sulfolobaceae</taxon>
        <taxon>Metallosphaera</taxon>
    </lineage>
</organism>
<evidence type="ECO:0000313" key="2">
    <source>
        <dbReference type="EMBL" id="AKV74321.1"/>
    </source>
</evidence>
<dbReference type="OMA" id="MIDRLCG"/>
<dbReference type="AlphaFoldDB" id="A0A088E6R2"/>
<evidence type="ECO:0000313" key="3">
    <source>
        <dbReference type="EMBL" id="AKV76560.1"/>
    </source>
</evidence>
<dbReference type="Pfam" id="PF02585">
    <property type="entry name" value="PIG-L"/>
    <property type="match status" value="1"/>
</dbReference>
<dbReference type="PANTHER" id="PTHR12993:SF11">
    <property type="entry name" value="N-ACETYLGLUCOSAMINYL-PHOSPHATIDYLINOSITOL DE-N-ACETYLASE"/>
    <property type="match status" value="1"/>
</dbReference>
<dbReference type="SUPFAM" id="SSF102588">
    <property type="entry name" value="LmbE-like"/>
    <property type="match status" value="1"/>
</dbReference>
<dbReference type="InterPro" id="IPR003737">
    <property type="entry name" value="GlcNAc_PI_deacetylase-related"/>
</dbReference>
<evidence type="ECO:0000313" key="7">
    <source>
        <dbReference type="Proteomes" id="UP000029084"/>
    </source>
</evidence>
<reference evidence="9 10" key="2">
    <citation type="journal article" date="2015" name="Genome Announc.">
        <title>Complete Genome Sequences of Evolved Arsenate-Resistant Metallosphaera sedula Strains.</title>
        <authorList>
            <person name="Ai C."/>
            <person name="McCarthy S."/>
            <person name="Schackwitz W."/>
            <person name="Martin J."/>
            <person name="Lipzen A."/>
            <person name="Blum P."/>
        </authorList>
    </citation>
    <scope>NUCLEOTIDE SEQUENCE [LARGE SCALE GENOMIC DNA]</scope>
    <source>
        <strain evidence="4 10">ARS120-1</strain>
        <strain evidence="5 9">ARS120-2</strain>
        <strain evidence="2 12">ARS50-1</strain>
        <strain evidence="3 11">ARS50-2</strain>
    </source>
</reference>
<dbReference type="EMBL" id="CP012172">
    <property type="protein sequence ID" value="AKV74321.1"/>
    <property type="molecule type" value="Genomic_DNA"/>
</dbReference>
<evidence type="ECO:0000313" key="8">
    <source>
        <dbReference type="Proteomes" id="UP000056255"/>
    </source>
</evidence>
<sequence>MKVLVIAPHPDDETLCCGGSIIRHVTRGDEVHVIVVTDGRYGAPKEELRGSKELVEMRMRELHRAVRRLGLTPNDVTFLGFEDAHVKYRVKEVTDALRDVVRDLNASLLYSPLPYDGHPDHSTVGKIVTGINVMTRFYLIWIPIGTRKVGLLPLRRWKRVKVNIEEYREKKVEALNEYRSQLGGLTRILERLTGKYETFYLRDTSTP</sequence>
<dbReference type="Gene3D" id="3.40.50.10320">
    <property type="entry name" value="LmbE-like"/>
    <property type="match status" value="1"/>
</dbReference>
<evidence type="ECO:0000313" key="6">
    <source>
        <dbReference type="EMBL" id="AKV84322.1"/>
    </source>
</evidence>
<dbReference type="EMBL" id="CP012173">
    <property type="protein sequence ID" value="AKV76560.1"/>
    <property type="molecule type" value="Genomic_DNA"/>
</dbReference>
<dbReference type="RefSeq" id="WP_012021249.1">
    <property type="nucleotide sequence ID" value="NZ_AP019770.1"/>
</dbReference>
<evidence type="ECO:0000313" key="12">
    <source>
        <dbReference type="Proteomes" id="UP000068832"/>
    </source>
</evidence>